<feature type="transmembrane region" description="Helical" evidence="1">
    <location>
        <begin position="12"/>
        <end position="33"/>
    </location>
</feature>
<dbReference type="AlphaFoldDB" id="A0A6N4SR34"/>
<evidence type="ECO:0000313" key="3">
    <source>
        <dbReference type="Proteomes" id="UP000001822"/>
    </source>
</evidence>
<keyword evidence="3" id="KW-1185">Reference proteome</keyword>
<dbReference type="Proteomes" id="UP000001822">
    <property type="component" value="Chromosome"/>
</dbReference>
<dbReference type="RefSeq" id="WP_011584871.1">
    <property type="nucleotide sequence ID" value="NC_008255.1"/>
</dbReference>
<sequence>MNAGTDHNSNQLSVFLLGAILSILAAVDFPSLINYSVKAIAGGLIWLIFSQVHEALKIRMKNKDNQNNKNNQEND</sequence>
<dbReference type="EMBL" id="CP000383">
    <property type="protein sequence ID" value="ABG58756.1"/>
    <property type="molecule type" value="Genomic_DNA"/>
</dbReference>
<organism evidence="2 3">
    <name type="scientific">Cytophaga hutchinsonii (strain ATCC 33406 / DSM 1761 / CIP 103989 / NBRC 15051 / NCIMB 9469 / D465)</name>
    <dbReference type="NCBI Taxonomy" id="269798"/>
    <lineage>
        <taxon>Bacteria</taxon>
        <taxon>Pseudomonadati</taxon>
        <taxon>Bacteroidota</taxon>
        <taxon>Cytophagia</taxon>
        <taxon>Cytophagales</taxon>
        <taxon>Cytophagaceae</taxon>
        <taxon>Cytophaga</taxon>
    </lineage>
</organism>
<name>A0A6N4SR34_CYTH3</name>
<evidence type="ECO:0000256" key="1">
    <source>
        <dbReference type="SAM" id="Phobius"/>
    </source>
</evidence>
<feature type="transmembrane region" description="Helical" evidence="1">
    <location>
        <begin position="39"/>
        <end position="56"/>
    </location>
</feature>
<evidence type="ECO:0000313" key="2">
    <source>
        <dbReference type="EMBL" id="ABG58756.1"/>
    </source>
</evidence>
<keyword evidence="1" id="KW-0472">Membrane</keyword>
<dbReference type="KEGG" id="chu:CHU_1485"/>
<keyword evidence="1" id="KW-1133">Transmembrane helix</keyword>
<accession>A0A6N4SR34</accession>
<proteinExistence type="predicted"/>
<reference evidence="2 3" key="1">
    <citation type="journal article" date="2007" name="Appl. Environ. Microbiol.">
        <title>Genome sequence of the cellulolytic gliding bacterium Cytophaga hutchinsonii.</title>
        <authorList>
            <person name="Xie G."/>
            <person name="Bruce D.C."/>
            <person name="Challacombe J.F."/>
            <person name="Chertkov O."/>
            <person name="Detter J.C."/>
            <person name="Gilna P."/>
            <person name="Han C.S."/>
            <person name="Lucas S."/>
            <person name="Misra M."/>
            <person name="Myers G.L."/>
            <person name="Richardson P."/>
            <person name="Tapia R."/>
            <person name="Thayer N."/>
            <person name="Thompson L.S."/>
            <person name="Brettin T.S."/>
            <person name="Henrissat B."/>
            <person name="Wilson D.B."/>
            <person name="McBride M.J."/>
        </authorList>
    </citation>
    <scope>NUCLEOTIDE SEQUENCE [LARGE SCALE GENOMIC DNA]</scope>
    <source>
        <strain evidence="3">ATCC 33406 / DSM 1761 / CIP 103989 / NBRC 15051 / NCIMB 9469 / D465</strain>
    </source>
</reference>
<keyword evidence="1" id="KW-0812">Transmembrane</keyword>
<gene>
    <name evidence="2" type="ordered locus">CHU_1485</name>
</gene>
<protein>
    <submittedName>
        <fullName evidence="2">Uncharacterized protein</fullName>
    </submittedName>
</protein>